<reference evidence="1 2" key="1">
    <citation type="submission" date="2018-06" db="EMBL/GenBank/DDBJ databases">
        <title>Genomic Encyclopedia of Type Strains, Phase III (KMG-III): the genomes of soil and plant-associated and newly described type strains.</title>
        <authorList>
            <person name="Whitman W."/>
        </authorList>
    </citation>
    <scope>NUCLEOTIDE SEQUENCE [LARGE SCALE GENOMIC DNA]</scope>
    <source>
        <strain evidence="1 2">CECT 7945</strain>
    </source>
</reference>
<dbReference type="Proteomes" id="UP000248054">
    <property type="component" value="Unassembled WGS sequence"/>
</dbReference>
<gene>
    <name evidence="1" type="ORF">DFQ11_10851</name>
</gene>
<dbReference type="AlphaFoldDB" id="A0A2V4XQC1"/>
<evidence type="ECO:0000313" key="2">
    <source>
        <dbReference type="Proteomes" id="UP000248054"/>
    </source>
</evidence>
<evidence type="ECO:0000313" key="1">
    <source>
        <dbReference type="EMBL" id="PYE80027.1"/>
    </source>
</evidence>
<comment type="caution">
    <text evidence="1">The sequence shown here is derived from an EMBL/GenBank/DDBJ whole genome shotgun (WGS) entry which is preliminary data.</text>
</comment>
<keyword evidence="2" id="KW-1185">Reference proteome</keyword>
<organism evidence="1 2">
    <name type="scientific">Winogradskyella epiphytica</name>
    <dbReference type="NCBI Taxonomy" id="262005"/>
    <lineage>
        <taxon>Bacteria</taxon>
        <taxon>Pseudomonadati</taxon>
        <taxon>Bacteroidota</taxon>
        <taxon>Flavobacteriia</taxon>
        <taxon>Flavobacteriales</taxon>
        <taxon>Flavobacteriaceae</taxon>
        <taxon>Winogradskyella</taxon>
    </lineage>
</organism>
<dbReference type="OrthoDB" id="1415307at2"/>
<protein>
    <submittedName>
        <fullName evidence="1">Uncharacterized protein</fullName>
    </submittedName>
</protein>
<sequence length="246" mass="28709">MRNHLIILLLILTSCNSDKIDKAEFNDFSDLEIHYRTGDERIEFYSMEIFKSGEKIKAIKKSPFYYYGSGTDSTWTTEIGKSDLKLITEFINKAKSINDTCSFNSSSIDYYDIKTNGKEIKIVGNCEWNGIDYDSLESKIFKHKFIELEKKREIVADSLIRSFNGIWDVSGWENGVLKNRNLVLTRTTEKEPKIDGIYRWTFEKEKEAEFKEKLDIDEGSTLIEIGASTYKVMNIENDKIELKYLW</sequence>
<dbReference type="RefSeq" id="WP_110476425.1">
    <property type="nucleotide sequence ID" value="NZ_BMWQ01000009.1"/>
</dbReference>
<name>A0A2V4XQC1_9FLAO</name>
<dbReference type="PROSITE" id="PS51257">
    <property type="entry name" value="PROKAR_LIPOPROTEIN"/>
    <property type="match status" value="1"/>
</dbReference>
<dbReference type="EMBL" id="QJTD01000008">
    <property type="protein sequence ID" value="PYE80027.1"/>
    <property type="molecule type" value="Genomic_DNA"/>
</dbReference>
<accession>A0A2V4XQC1</accession>
<proteinExistence type="predicted"/>